<evidence type="ECO:0000256" key="14">
    <source>
        <dbReference type="ARBA" id="ARBA00083611"/>
    </source>
</evidence>
<feature type="region of interest" description="Disordered" evidence="15">
    <location>
        <begin position="9"/>
        <end position="32"/>
    </location>
</feature>
<dbReference type="InterPro" id="IPR017853">
    <property type="entry name" value="GH"/>
</dbReference>
<keyword evidence="10" id="KW-0624">Polysaccharide degradation</keyword>
<dbReference type="GO" id="GO:0008422">
    <property type="term" value="F:beta-glucosidase activity"/>
    <property type="evidence" value="ECO:0007669"/>
    <property type="project" value="UniProtKB-EC"/>
</dbReference>
<evidence type="ECO:0000256" key="15">
    <source>
        <dbReference type="SAM" id="MobiDB-lite"/>
    </source>
</evidence>
<gene>
    <name evidence="18" type="ORF">SMAC_06604</name>
</gene>
<dbReference type="GO" id="GO:0030245">
    <property type="term" value="P:cellulose catabolic process"/>
    <property type="evidence" value="ECO:0007669"/>
    <property type="project" value="UniProtKB-UniPathway"/>
</dbReference>
<evidence type="ECO:0000256" key="6">
    <source>
        <dbReference type="ARBA" id="ARBA00022801"/>
    </source>
</evidence>
<evidence type="ECO:0000256" key="7">
    <source>
        <dbReference type="ARBA" id="ARBA00023180"/>
    </source>
</evidence>
<evidence type="ECO:0000256" key="3">
    <source>
        <dbReference type="ARBA" id="ARBA00005336"/>
    </source>
</evidence>
<dbReference type="eggNOG" id="ENOG502QR4D">
    <property type="taxonomic scope" value="Eukaryota"/>
</dbReference>
<keyword evidence="19" id="KW-1185">Reference proteome</keyword>
<keyword evidence="16" id="KW-0812">Transmembrane</keyword>
<organism evidence="18 19">
    <name type="scientific">Sordaria macrospora (strain ATCC MYA-333 / DSM 997 / K(L3346) / K-hell)</name>
    <dbReference type="NCBI Taxonomy" id="771870"/>
    <lineage>
        <taxon>Eukaryota</taxon>
        <taxon>Fungi</taxon>
        <taxon>Dikarya</taxon>
        <taxon>Ascomycota</taxon>
        <taxon>Pezizomycotina</taxon>
        <taxon>Sordariomycetes</taxon>
        <taxon>Sordariomycetidae</taxon>
        <taxon>Sordariales</taxon>
        <taxon>Sordariaceae</taxon>
        <taxon>Sordaria</taxon>
    </lineage>
</organism>
<keyword evidence="16" id="KW-1133">Transmembrane helix</keyword>
<keyword evidence="16" id="KW-0472">Membrane</keyword>
<evidence type="ECO:0000256" key="9">
    <source>
        <dbReference type="ARBA" id="ARBA00023295"/>
    </source>
</evidence>
<feature type="transmembrane region" description="Helical" evidence="16">
    <location>
        <begin position="53"/>
        <end position="75"/>
    </location>
</feature>
<dbReference type="InterPro" id="IPR001764">
    <property type="entry name" value="Glyco_hydro_3_N"/>
</dbReference>
<evidence type="ECO:0000256" key="4">
    <source>
        <dbReference type="ARBA" id="ARBA00012744"/>
    </source>
</evidence>
<evidence type="ECO:0000259" key="17">
    <source>
        <dbReference type="Pfam" id="PF00933"/>
    </source>
</evidence>
<dbReference type="FunFam" id="3.20.20.300:FF:000002">
    <property type="entry name" value="Probable beta-glucosidase"/>
    <property type="match status" value="1"/>
</dbReference>
<feature type="domain" description="Glycoside hydrolase family 3 N-terminal" evidence="17">
    <location>
        <begin position="191"/>
        <end position="427"/>
    </location>
</feature>
<dbReference type="VEuPathDB" id="FungiDB:SMAC_06604"/>
<accession>F7W725</accession>
<keyword evidence="6" id="KW-0378">Hydrolase</keyword>
<dbReference type="InterPro" id="IPR036962">
    <property type="entry name" value="Glyco_hydro_3_N_sf"/>
</dbReference>
<evidence type="ECO:0000256" key="13">
    <source>
        <dbReference type="ARBA" id="ARBA00083231"/>
    </source>
</evidence>
<evidence type="ECO:0000313" key="19">
    <source>
        <dbReference type="Proteomes" id="UP000001881"/>
    </source>
</evidence>
<evidence type="ECO:0000256" key="10">
    <source>
        <dbReference type="ARBA" id="ARBA00023326"/>
    </source>
</evidence>
<evidence type="ECO:0000256" key="2">
    <source>
        <dbReference type="ARBA" id="ARBA00004987"/>
    </source>
</evidence>
<name>F7W725_SORMK</name>
<dbReference type="PANTHER" id="PTHR42715">
    <property type="entry name" value="BETA-GLUCOSIDASE"/>
    <property type="match status" value="1"/>
</dbReference>
<reference evidence="18 19" key="1">
    <citation type="journal article" date="2010" name="PLoS Genet.">
        <title>De novo assembly of a 40 Mb eukaryotic genome from short sequence reads: Sordaria macrospora, a model organism for fungal morphogenesis.</title>
        <authorList>
            <person name="Nowrousian M."/>
            <person name="Stajich J."/>
            <person name="Chu M."/>
            <person name="Engh I."/>
            <person name="Espagne E."/>
            <person name="Halliday K."/>
            <person name="Kamerewerd J."/>
            <person name="Kempken F."/>
            <person name="Knab B."/>
            <person name="Kuo H.C."/>
            <person name="Osiewacz H.D."/>
            <person name="Poeggeler S."/>
            <person name="Read N."/>
            <person name="Seiler S."/>
            <person name="Smith K."/>
            <person name="Zickler D."/>
            <person name="Kueck U."/>
            <person name="Freitag M."/>
        </authorList>
    </citation>
    <scope>NUCLEOTIDE SEQUENCE [LARGE SCALE GENOMIC DNA]</scope>
    <source>
        <strain evidence="19">ATCC MYA-333 / DSM 997 / K(L3346) / K-hell</strain>
        <tissue evidence="18">Mycelium</tissue>
    </source>
</reference>
<dbReference type="SUPFAM" id="SSF51445">
    <property type="entry name" value="(Trans)glycosidases"/>
    <property type="match status" value="1"/>
</dbReference>
<evidence type="ECO:0000256" key="1">
    <source>
        <dbReference type="ARBA" id="ARBA00000448"/>
    </source>
</evidence>
<dbReference type="PROSITE" id="PS00775">
    <property type="entry name" value="GLYCOSYL_HYDROL_F3"/>
    <property type="match status" value="1"/>
</dbReference>
<dbReference type="InterPro" id="IPR050288">
    <property type="entry name" value="Cellulose_deg_GH3"/>
</dbReference>
<evidence type="ECO:0000256" key="5">
    <source>
        <dbReference type="ARBA" id="ARBA00022729"/>
    </source>
</evidence>
<evidence type="ECO:0000256" key="8">
    <source>
        <dbReference type="ARBA" id="ARBA00023277"/>
    </source>
</evidence>
<keyword evidence="5" id="KW-0732">Signal</keyword>
<keyword evidence="7" id="KW-0325">Glycoprotein</keyword>
<dbReference type="EMBL" id="CABT02000037">
    <property type="protein sequence ID" value="CCC13315.1"/>
    <property type="molecule type" value="Genomic_DNA"/>
</dbReference>
<proteinExistence type="inferred from homology"/>
<keyword evidence="9" id="KW-0326">Glycosidase</keyword>
<dbReference type="OrthoDB" id="416222at2759"/>
<comment type="similarity">
    <text evidence="3">Belongs to the glycosyl hydrolase 3 family.</text>
</comment>
<dbReference type="PRINTS" id="PR00133">
    <property type="entry name" value="GLHYDRLASE3"/>
</dbReference>
<comment type="pathway">
    <text evidence="2">Glycan metabolism; cellulose degradation.</text>
</comment>
<dbReference type="InterPro" id="IPR019800">
    <property type="entry name" value="Glyco_hydro_3_AS"/>
</dbReference>
<sequence>MSSAEYQKVNAAASAGEHVSGDSAPDGIPPPDAKLGSGSLISRHLPFLKTKRGIVITVAVILLIIGGGLAGLAALPKKGNKSPAGAGDGADGLGDSITSDEYFYGQSPPVYPSPNTTGAGTWASSLKKARDMVRQMTLDEKVRAARHFEGNLDVLDHTGDHISDVLAIAQVYLTTGTTSNTSCSGFIRPISRVGFPGMCLSDAGNGLRNTDFVSSWPSGLHVGASWNKSLAHQRGTGMGREFKKKGVNVLLGPVVGPMGRVVLSGRNWEGFSSDPYLAGALVYETVDAVQDHYITNEQESNRMPANGMESLSSNIDDKTMHEFYLWPFQDSLRAGTGNIMCSYNRLNNSYGCANSKSLNGLLKTELGFEGFVVSDWSAQHAGVATALAGLDMTMPGGDDFWGSKLVDAVKNGSVPESRLDDMATRIVASWYKMGQDEKLSYTRYRHGQRSHKTSQRCRRQKLNLSLYAI</sequence>
<keyword evidence="8" id="KW-0119">Carbohydrate metabolism</keyword>
<dbReference type="AlphaFoldDB" id="F7W725"/>
<evidence type="ECO:0000313" key="18">
    <source>
        <dbReference type="EMBL" id="CCC13315.1"/>
    </source>
</evidence>
<dbReference type="Proteomes" id="UP000001881">
    <property type="component" value="Unassembled WGS sequence"/>
</dbReference>
<dbReference type="STRING" id="771870.F7W725"/>
<dbReference type="Pfam" id="PF00933">
    <property type="entry name" value="Glyco_hydro_3"/>
    <property type="match status" value="1"/>
</dbReference>
<evidence type="ECO:0000256" key="16">
    <source>
        <dbReference type="SAM" id="Phobius"/>
    </source>
</evidence>
<evidence type="ECO:0000256" key="11">
    <source>
        <dbReference type="ARBA" id="ARBA00070030"/>
    </source>
</evidence>
<evidence type="ECO:0000256" key="12">
    <source>
        <dbReference type="ARBA" id="ARBA00078013"/>
    </source>
</evidence>
<dbReference type="HOGENOM" id="CLU_582866_0_0_1"/>
<dbReference type="InParanoid" id="F7W725"/>
<dbReference type="EC" id="3.2.1.21" evidence="4"/>
<dbReference type="Gene3D" id="3.20.20.300">
    <property type="entry name" value="Glycoside hydrolase, family 3, N-terminal domain"/>
    <property type="match status" value="1"/>
</dbReference>
<dbReference type="UniPathway" id="UPA00696"/>
<dbReference type="PANTHER" id="PTHR42715:SF5">
    <property type="entry name" value="BETA-GLUCOSIDASE M-RELATED"/>
    <property type="match status" value="1"/>
</dbReference>
<comment type="caution">
    <text evidence="18">The sequence shown here is derived from an EMBL/GenBank/DDBJ whole genome shotgun (WGS) entry which is preliminary data.</text>
</comment>
<comment type="catalytic activity">
    <reaction evidence="1">
        <text>Hydrolysis of terminal, non-reducing beta-D-glucosyl residues with release of beta-D-glucose.</text>
        <dbReference type="EC" id="3.2.1.21"/>
    </reaction>
</comment>
<protein>
    <recommendedName>
        <fullName evidence="11">Beta-glucosidase cel3A</fullName>
        <ecNumber evidence="4">3.2.1.21</ecNumber>
    </recommendedName>
    <alternativeName>
        <fullName evidence="12">Beta-D-glucoside glucohydrolase cel3A</fullName>
    </alternativeName>
    <alternativeName>
        <fullName evidence="14">Cellobiase cel3A</fullName>
    </alternativeName>
    <alternativeName>
        <fullName evidence="13">Gentiobiase cel3A</fullName>
    </alternativeName>
</protein>